<evidence type="ECO:0000256" key="3">
    <source>
        <dbReference type="ARBA" id="ARBA00023098"/>
    </source>
</evidence>
<keyword evidence="7" id="KW-1185">Reference proteome</keyword>
<dbReference type="PANTHER" id="PTHR14226">
    <property type="entry name" value="NEUROPATHY TARGET ESTERASE/SWISS CHEESE D.MELANOGASTER"/>
    <property type="match status" value="1"/>
</dbReference>
<dbReference type="InterPro" id="IPR016035">
    <property type="entry name" value="Acyl_Trfase/lysoPLipase"/>
</dbReference>
<feature type="short sequence motif" description="GXSXG" evidence="4">
    <location>
        <begin position="56"/>
        <end position="60"/>
    </location>
</feature>
<accession>A0A6N9T1I8</accession>
<feature type="active site" description="Nucleophile" evidence="4">
    <location>
        <position position="58"/>
    </location>
</feature>
<dbReference type="RefSeq" id="WP_163463288.1">
    <property type="nucleotide sequence ID" value="NZ_JAAAMG010000008.1"/>
</dbReference>
<evidence type="ECO:0000313" key="7">
    <source>
        <dbReference type="Proteomes" id="UP000469011"/>
    </source>
</evidence>
<organism evidence="6 7">
    <name type="scientific">Jiella pacifica</name>
    <dbReference type="NCBI Taxonomy" id="2696469"/>
    <lineage>
        <taxon>Bacteria</taxon>
        <taxon>Pseudomonadati</taxon>
        <taxon>Pseudomonadota</taxon>
        <taxon>Alphaproteobacteria</taxon>
        <taxon>Hyphomicrobiales</taxon>
        <taxon>Aurantimonadaceae</taxon>
        <taxon>Jiella</taxon>
    </lineage>
</organism>
<dbReference type="Proteomes" id="UP000469011">
    <property type="component" value="Unassembled WGS sequence"/>
</dbReference>
<evidence type="ECO:0000256" key="4">
    <source>
        <dbReference type="PROSITE-ProRule" id="PRU01161"/>
    </source>
</evidence>
<feature type="short sequence motif" description="GXGXXG" evidence="4">
    <location>
        <begin position="29"/>
        <end position="34"/>
    </location>
</feature>
<feature type="short sequence motif" description="DGA/G" evidence="4">
    <location>
        <begin position="217"/>
        <end position="219"/>
    </location>
</feature>
<protein>
    <submittedName>
        <fullName evidence="6">Patatin-like phospholipase family protein</fullName>
    </submittedName>
</protein>
<gene>
    <name evidence="6" type="ORF">GTK09_11370</name>
</gene>
<evidence type="ECO:0000256" key="1">
    <source>
        <dbReference type="ARBA" id="ARBA00022801"/>
    </source>
</evidence>
<dbReference type="InterPro" id="IPR050301">
    <property type="entry name" value="NTE"/>
</dbReference>
<dbReference type="Pfam" id="PF12536">
    <property type="entry name" value="DUF3734"/>
    <property type="match status" value="1"/>
</dbReference>
<evidence type="ECO:0000313" key="6">
    <source>
        <dbReference type="EMBL" id="NDW05031.1"/>
    </source>
</evidence>
<dbReference type="SUPFAM" id="SSF52151">
    <property type="entry name" value="FabD/lysophospholipase-like"/>
    <property type="match status" value="1"/>
</dbReference>
<feature type="domain" description="PNPLA" evidence="5">
    <location>
        <begin position="25"/>
        <end position="230"/>
    </location>
</feature>
<dbReference type="PANTHER" id="PTHR14226:SF57">
    <property type="entry name" value="BLR7027 PROTEIN"/>
    <property type="match status" value="1"/>
</dbReference>
<sequence>MNQHQTAQAVTSDPTITKPDEMLVLVLQGGGALGSYQGGVFEAMERRGARPEWIAGISIGAINAALIAGNKPGEQARALRSFWDEVSSNITFGAPLPGLFMETTFNEVSAASTALYGIPGFFEPRFPPTYLLPGGTPGNVGYYDTGPLRATLERLVDFDRLNNGETRVSLGAVNVGTGNFRYFDTNDTRIGPEHVMASGALPPGFPPIEIEGEWYWDGGLVSNTPLQYVLERDHHHDMCVFQVDLFCATGPVPRTISEIAEREKDIRFSSRTRLNTDMMKEQRKLRAALHRLLRKLPAEFADDPDVKLLADRSNDACVTIVHMINRRKAASRDSKDYEFSRRSVDARWNDGLADAEETLEDERFLHRRMPPHSVEVLDLTRK</sequence>
<feature type="active site" description="Proton acceptor" evidence="4">
    <location>
        <position position="217"/>
    </location>
</feature>
<reference evidence="6 7" key="1">
    <citation type="submission" date="2020-01" db="EMBL/GenBank/DDBJ databases">
        <title>Jiella pacifica sp. nov.</title>
        <authorList>
            <person name="Xue Z."/>
            <person name="Zhu S."/>
            <person name="Chen J."/>
            <person name="Yang J."/>
        </authorList>
    </citation>
    <scope>NUCLEOTIDE SEQUENCE [LARGE SCALE GENOMIC DNA]</scope>
    <source>
        <strain evidence="6 7">40Bstr34</strain>
    </source>
</reference>
<dbReference type="GO" id="GO:0016787">
    <property type="term" value="F:hydrolase activity"/>
    <property type="evidence" value="ECO:0007669"/>
    <property type="project" value="UniProtKB-UniRule"/>
</dbReference>
<dbReference type="AlphaFoldDB" id="A0A6N9T1I8"/>
<evidence type="ECO:0000256" key="2">
    <source>
        <dbReference type="ARBA" id="ARBA00022963"/>
    </source>
</evidence>
<keyword evidence="3 4" id="KW-0443">Lipid metabolism</keyword>
<dbReference type="InterPro" id="IPR002641">
    <property type="entry name" value="PNPLA_dom"/>
</dbReference>
<keyword evidence="2 4" id="KW-0442">Lipid degradation</keyword>
<dbReference type="Pfam" id="PF01734">
    <property type="entry name" value="Patatin"/>
    <property type="match status" value="1"/>
</dbReference>
<keyword evidence="1 4" id="KW-0378">Hydrolase</keyword>
<dbReference type="InterPro" id="IPR021095">
    <property type="entry name" value="DUF3734"/>
</dbReference>
<proteinExistence type="predicted"/>
<evidence type="ECO:0000259" key="5">
    <source>
        <dbReference type="PROSITE" id="PS51635"/>
    </source>
</evidence>
<dbReference type="CDD" id="cd07209">
    <property type="entry name" value="Pat_hypo_Ecoli_Z1214_like"/>
    <property type="match status" value="1"/>
</dbReference>
<dbReference type="GO" id="GO:0016042">
    <property type="term" value="P:lipid catabolic process"/>
    <property type="evidence" value="ECO:0007669"/>
    <property type="project" value="UniProtKB-UniRule"/>
</dbReference>
<comment type="caution">
    <text evidence="6">The sequence shown here is derived from an EMBL/GenBank/DDBJ whole genome shotgun (WGS) entry which is preliminary data.</text>
</comment>
<dbReference type="EMBL" id="JAAAMG010000008">
    <property type="protein sequence ID" value="NDW05031.1"/>
    <property type="molecule type" value="Genomic_DNA"/>
</dbReference>
<name>A0A6N9T1I8_9HYPH</name>
<dbReference type="PROSITE" id="PS51635">
    <property type="entry name" value="PNPLA"/>
    <property type="match status" value="1"/>
</dbReference>
<dbReference type="Gene3D" id="3.40.1090.10">
    <property type="entry name" value="Cytosolic phospholipase A2 catalytic domain"/>
    <property type="match status" value="2"/>
</dbReference>